<proteinExistence type="predicted"/>
<geneLocation type="plasmid" evidence="1 2">
    <name>pEGM181-2</name>
</geneLocation>
<dbReference type="EMBL" id="CP050486">
    <property type="protein sequence ID" value="QOG29258.1"/>
    <property type="molecule type" value="Genomic_DNA"/>
</dbReference>
<gene>
    <name evidence="1" type="ORF">EGM181_18265</name>
</gene>
<accession>A0AAE7MTB1</accession>
<keyword evidence="1" id="KW-0614">Plasmid</keyword>
<evidence type="ECO:0000313" key="1">
    <source>
        <dbReference type="EMBL" id="QOG29258.1"/>
    </source>
</evidence>
<dbReference type="RefSeq" id="WP_192189594.1">
    <property type="nucleotide sequence ID" value="NZ_CP050486.1"/>
</dbReference>
<evidence type="ECO:0000313" key="2">
    <source>
        <dbReference type="Proteomes" id="UP000516696"/>
    </source>
</evidence>
<protein>
    <submittedName>
        <fullName evidence="1">Uncharacterized protein</fullName>
    </submittedName>
</protein>
<sequence length="255" mass="29614">MKKNIDNRLKNANKQKVEMYRDCLQNILDNFVKNKGFDLQYKVLDLEKTKLVVTCNDFESSVDTTKSEIYKKEDFETEEELRKYIYKKAENTAKSVLVEHNNYMQINNIKAKKLEKSGSSGSLEDLTKDNDILSINLSYLHLSIFTLLYFDFLADVVDCSNVSLLNNRLIMQFKIISDEFSQYTIKPFVFPVNVTKYFQEKQMESTNKNFKIIADEILKHIHKSIPLSKSAIAVKLIERDLDNGAIATEDIFSDI</sequence>
<reference evidence="1 2" key="1">
    <citation type="submission" date="2020-03" db="EMBL/GenBank/DDBJ databases">
        <title>Characterization of ganglioside-mimicking enterococci.</title>
        <authorList>
            <person name="Patry R.T."/>
            <person name="Nothaft H."/>
            <person name="Bridger R."/>
            <person name="Shajahan A."/>
            <person name="Huynh S."/>
            <person name="Sanchez S."/>
            <person name="Azadi P."/>
            <person name="Cooper K."/>
            <person name="Miller W.G."/>
            <person name="Parker C.T."/>
            <person name="Wells L."/>
            <person name="Szymanski C.M."/>
        </authorList>
    </citation>
    <scope>NUCLEOTIDE SEQUENCE [LARGE SCALE GENOMIC DNA]</scope>
    <source>
        <strain evidence="1 2">EGM181</strain>
        <plasmid evidence="1 2">pEGM181-2</plasmid>
    </source>
</reference>
<organism evidence="1 2">
    <name type="scientific">Enterococcus gallinarum</name>
    <dbReference type="NCBI Taxonomy" id="1353"/>
    <lineage>
        <taxon>Bacteria</taxon>
        <taxon>Bacillati</taxon>
        <taxon>Bacillota</taxon>
        <taxon>Bacilli</taxon>
        <taxon>Lactobacillales</taxon>
        <taxon>Enterococcaceae</taxon>
        <taxon>Enterococcus</taxon>
    </lineage>
</organism>
<name>A0AAE7MTB1_ENTGA</name>
<dbReference type="AlphaFoldDB" id="A0AAE7MTB1"/>
<dbReference type="Proteomes" id="UP000516696">
    <property type="component" value="Plasmid pEGM181-2"/>
</dbReference>